<dbReference type="Pfam" id="PF00092">
    <property type="entry name" value="VWA"/>
    <property type="match status" value="1"/>
</dbReference>
<reference evidence="2 3" key="2">
    <citation type="submission" date="2020-05" db="EMBL/GenBank/DDBJ databases">
        <title>Draft genome sequence of Desulfovibrio sp. strainFSS-1.</title>
        <authorList>
            <person name="Shimoshige H."/>
            <person name="Kobayashi H."/>
            <person name="Maekawa T."/>
        </authorList>
    </citation>
    <scope>NUCLEOTIDE SEQUENCE [LARGE SCALE GENOMIC DNA]</scope>
    <source>
        <strain evidence="2 3">SIID29052-01</strain>
    </source>
</reference>
<evidence type="ECO:0000259" key="1">
    <source>
        <dbReference type="Pfam" id="PF00092"/>
    </source>
</evidence>
<comment type="caution">
    <text evidence="2">The sequence shown here is derived from an EMBL/GenBank/DDBJ whole genome shotgun (WGS) entry which is preliminary data.</text>
</comment>
<gene>
    <name evidence="2" type="ORF">NNJEOMEG_04012</name>
</gene>
<keyword evidence="3" id="KW-1185">Reference proteome</keyword>
<evidence type="ECO:0000313" key="2">
    <source>
        <dbReference type="EMBL" id="GFK96132.1"/>
    </source>
</evidence>
<dbReference type="Proteomes" id="UP000494245">
    <property type="component" value="Unassembled WGS sequence"/>
</dbReference>
<dbReference type="InterPro" id="IPR011392">
    <property type="entry name" value="Tellurite-R_TerY"/>
</dbReference>
<organism evidence="2 3">
    <name type="scientific">Fundidesulfovibrio magnetotacticus</name>
    <dbReference type="NCBI Taxonomy" id="2730080"/>
    <lineage>
        <taxon>Bacteria</taxon>
        <taxon>Pseudomonadati</taxon>
        <taxon>Thermodesulfobacteriota</taxon>
        <taxon>Desulfovibrionia</taxon>
        <taxon>Desulfovibrionales</taxon>
        <taxon>Desulfovibrionaceae</taxon>
        <taxon>Fundidesulfovibrio</taxon>
    </lineage>
</organism>
<dbReference type="EMBL" id="BLTE01000037">
    <property type="protein sequence ID" value="GFK96132.1"/>
    <property type="molecule type" value="Genomic_DNA"/>
</dbReference>
<protein>
    <recommendedName>
        <fullName evidence="1">VWFA domain-containing protein</fullName>
    </recommendedName>
</protein>
<dbReference type="AlphaFoldDB" id="A0A6V8LUJ3"/>
<sequence>MDDTKRLPIYLVVDASGGMHGEKIESVRQGIRSLLADLRGDPRAMATVWLSVITFGSSARQNSPLSSLGLFREPDLDADGAVAMGEALGLLKECIEREARENSTNRVGDWKPFVFLMSFRQPQDSWETAAEALMSFRPMNIIACAIGPYADEMPLKRITPFVVRMEEVQPDAFKSFFAWVSASIRAMTAGVNARGGAAVSIPQPPSGISIVS</sequence>
<dbReference type="PIRSF" id="PIRSF020634">
    <property type="entry name" value="TerY_vWA"/>
    <property type="match status" value="1"/>
</dbReference>
<dbReference type="Gene3D" id="3.40.50.410">
    <property type="entry name" value="von Willebrand factor, type A domain"/>
    <property type="match status" value="1"/>
</dbReference>
<dbReference type="SUPFAM" id="SSF53300">
    <property type="entry name" value="vWA-like"/>
    <property type="match status" value="1"/>
</dbReference>
<name>A0A6V8LUJ3_9BACT</name>
<dbReference type="InterPro" id="IPR002035">
    <property type="entry name" value="VWF_A"/>
</dbReference>
<proteinExistence type="predicted"/>
<accession>A0A6V8LUJ3</accession>
<evidence type="ECO:0000313" key="3">
    <source>
        <dbReference type="Proteomes" id="UP000494245"/>
    </source>
</evidence>
<reference evidence="2 3" key="1">
    <citation type="submission" date="2020-04" db="EMBL/GenBank/DDBJ databases">
        <authorList>
            <consortium name="Desulfovibrio sp. FSS-1 genome sequencing consortium"/>
            <person name="Shimoshige H."/>
            <person name="Kobayashi H."/>
            <person name="Maekawa T."/>
        </authorList>
    </citation>
    <scope>NUCLEOTIDE SEQUENCE [LARGE SCALE GENOMIC DNA]</scope>
    <source>
        <strain evidence="2 3">SIID29052-01</strain>
    </source>
</reference>
<feature type="domain" description="VWFA" evidence="1">
    <location>
        <begin position="9"/>
        <end position="158"/>
    </location>
</feature>
<dbReference type="InterPro" id="IPR036465">
    <property type="entry name" value="vWFA_dom_sf"/>
</dbReference>